<dbReference type="EMBL" id="AM472953">
    <property type="protein sequence ID" value="CAN81534.1"/>
    <property type="molecule type" value="Genomic_DNA"/>
</dbReference>
<evidence type="ECO:0000313" key="2">
    <source>
        <dbReference type="EMBL" id="CAN81534.1"/>
    </source>
</evidence>
<name>A5BVS1_VITVI</name>
<dbReference type="InterPro" id="IPR057670">
    <property type="entry name" value="SH3_retrovirus"/>
</dbReference>
<dbReference type="Pfam" id="PF25597">
    <property type="entry name" value="SH3_retrovirus"/>
    <property type="match status" value="1"/>
</dbReference>
<dbReference type="AlphaFoldDB" id="A5BVS1"/>
<protein>
    <recommendedName>
        <fullName evidence="1">Retroviral polymerase SH3-like domain-containing protein</fullName>
    </recommendedName>
</protein>
<proteinExistence type="predicted"/>
<gene>
    <name evidence="2" type="ORF">VITISV_010602</name>
</gene>
<accession>A5BVS1</accession>
<organism evidence="2">
    <name type="scientific">Vitis vinifera</name>
    <name type="common">Grape</name>
    <dbReference type="NCBI Taxonomy" id="29760"/>
    <lineage>
        <taxon>Eukaryota</taxon>
        <taxon>Viridiplantae</taxon>
        <taxon>Streptophyta</taxon>
        <taxon>Embryophyta</taxon>
        <taxon>Tracheophyta</taxon>
        <taxon>Spermatophyta</taxon>
        <taxon>Magnoliopsida</taxon>
        <taxon>eudicotyledons</taxon>
        <taxon>Gunneridae</taxon>
        <taxon>Pentapetalae</taxon>
        <taxon>rosids</taxon>
        <taxon>Vitales</taxon>
        <taxon>Vitaceae</taxon>
        <taxon>Viteae</taxon>
        <taxon>Vitis</taxon>
    </lineage>
</organism>
<sequence length="211" mass="24993">MAMEFEIEKFNGSNFGLWKMKMKAILRKENCLETISERSPLTEIEMKTLMKMWIGKLANYSSLHIFGCLAYVMYNDQNRTKLDLKFGKGIFLGYVDEVKGHRLWDPTTHMIIISRYVIFVEDMLQSEEKDSTLMKKTNTISFIRNKQSEQEQSEYSEVVPKHNEQVLVDFEILEVRRSIRERRDSSWHLEFVMAIDVTYCLLTKSEEPSNY</sequence>
<evidence type="ECO:0000259" key="1">
    <source>
        <dbReference type="Pfam" id="PF25597"/>
    </source>
</evidence>
<feature type="domain" description="Retroviral polymerase SH3-like" evidence="1">
    <location>
        <begin position="68"/>
        <end position="129"/>
    </location>
</feature>
<reference evidence="2" key="1">
    <citation type="journal article" date="2007" name="PLoS ONE">
        <title>The first genome sequence of an elite grapevine cultivar (Pinot noir Vitis vinifera L.): coping with a highly heterozygous genome.</title>
        <authorList>
            <person name="Velasco R."/>
            <person name="Zharkikh A."/>
            <person name="Troggio M."/>
            <person name="Cartwright D.A."/>
            <person name="Cestaro A."/>
            <person name="Pruss D."/>
            <person name="Pindo M."/>
            <person name="FitzGerald L.M."/>
            <person name="Vezzulli S."/>
            <person name="Reid J."/>
            <person name="Malacarne G."/>
            <person name="Iliev D."/>
            <person name="Coppola G."/>
            <person name="Wardell B."/>
            <person name="Micheletti D."/>
            <person name="Macalma T."/>
            <person name="Facci M."/>
            <person name="Mitchell J.T."/>
            <person name="Perazzolli M."/>
            <person name="Eldredge G."/>
            <person name="Gatto P."/>
            <person name="Oyzerski R."/>
            <person name="Moretto M."/>
            <person name="Gutin N."/>
            <person name="Stefanini M."/>
            <person name="Chen Y."/>
            <person name="Segala C."/>
            <person name="Davenport C."/>
            <person name="Dematte L."/>
            <person name="Mraz A."/>
            <person name="Battilana J."/>
            <person name="Stormo K."/>
            <person name="Costa F."/>
            <person name="Tao Q."/>
            <person name="Si-Ammour A."/>
            <person name="Harkins T."/>
            <person name="Lackey A."/>
            <person name="Perbost C."/>
            <person name="Taillon B."/>
            <person name="Stella A."/>
            <person name="Solovyev V."/>
            <person name="Fawcett J.A."/>
            <person name="Sterck L."/>
            <person name="Vandepoele K."/>
            <person name="Grando S.M."/>
            <person name="Toppo S."/>
            <person name="Moser C."/>
            <person name="Lanchbury J."/>
            <person name="Bogden R."/>
            <person name="Skolnick M."/>
            <person name="Sgaramella V."/>
            <person name="Bhatnagar S.K."/>
            <person name="Fontana P."/>
            <person name="Gutin A."/>
            <person name="Van de Peer Y."/>
            <person name="Salamini F."/>
            <person name="Viola R."/>
        </authorList>
    </citation>
    <scope>NUCLEOTIDE SEQUENCE</scope>
</reference>